<dbReference type="AlphaFoldDB" id="A0AAV8BUA9"/>
<dbReference type="InterPro" id="IPR006214">
    <property type="entry name" value="Bax_inhibitor_1-related"/>
</dbReference>
<evidence type="ECO:0000313" key="6">
    <source>
        <dbReference type="EMBL" id="KAJ4746141.1"/>
    </source>
</evidence>
<gene>
    <name evidence="6" type="ORF">LUZ62_080546</name>
</gene>
<comment type="subcellular location">
    <subcellularLocation>
        <location evidence="1">Membrane</location>
        <topology evidence="1">Multi-pass membrane protein</topology>
    </subcellularLocation>
</comment>
<evidence type="ECO:0000256" key="1">
    <source>
        <dbReference type="ARBA" id="ARBA00004141"/>
    </source>
</evidence>
<protein>
    <submittedName>
        <fullName evidence="6">Bax inhibitor-1 family protein</fullName>
    </submittedName>
</protein>
<dbReference type="Pfam" id="PF01027">
    <property type="entry name" value="Bax1-I"/>
    <property type="match status" value="1"/>
</dbReference>
<keyword evidence="3 5" id="KW-1133">Transmembrane helix</keyword>
<feature type="transmembrane region" description="Helical" evidence="5">
    <location>
        <begin position="206"/>
        <end position="225"/>
    </location>
</feature>
<feature type="transmembrane region" description="Helical" evidence="5">
    <location>
        <begin position="176"/>
        <end position="200"/>
    </location>
</feature>
<evidence type="ECO:0000256" key="4">
    <source>
        <dbReference type="ARBA" id="ARBA00023136"/>
    </source>
</evidence>
<feature type="transmembrane region" description="Helical" evidence="5">
    <location>
        <begin position="147"/>
        <end position="169"/>
    </location>
</feature>
<evidence type="ECO:0000256" key="3">
    <source>
        <dbReference type="ARBA" id="ARBA00022989"/>
    </source>
</evidence>
<dbReference type="GO" id="GO:0016020">
    <property type="term" value="C:membrane"/>
    <property type="evidence" value="ECO:0007669"/>
    <property type="project" value="UniProtKB-SubCell"/>
</dbReference>
<dbReference type="PANTHER" id="PTHR23291">
    <property type="entry name" value="BAX INHIBITOR-RELATED"/>
    <property type="match status" value="1"/>
</dbReference>
<sequence length="319" mass="36360">MKKDRFHKRQLISSNFFFEDRTETPRSFLSPSLSTCLVVSPPPCHIATHFFFLSRQNQKPDFLTDRLCSLDPTLGKMGKSNHYGGDIEMGTGGRLYPNMMENPQLRWAFIRKVYSILTFQLLVTVFVAAVFNFVPVIQNFFRTNAKAALGVMIGAFILEMIILLAMYFLKDRHPLNIFLLLLFTVSSSICIGIVCIYSSGKLVLQAAVVTVLVFLALTLYTFWAAKKGYDFNFLGPFLFASLLVLCIFSIIQIFFPLGKTLSTVIACVAVIIFCGFIIYDTDNIIKRFDYDDYIIASLELYLDIINLFLYLLQIFSNLE</sequence>
<comment type="caution">
    <text evidence="6">The sequence shown here is derived from an EMBL/GenBank/DDBJ whole genome shotgun (WGS) entry which is preliminary data.</text>
</comment>
<evidence type="ECO:0000256" key="5">
    <source>
        <dbReference type="RuleBase" id="RU004379"/>
    </source>
</evidence>
<keyword evidence="4 5" id="KW-0472">Membrane</keyword>
<dbReference type="Proteomes" id="UP001140206">
    <property type="component" value="Chromosome 5"/>
</dbReference>
<evidence type="ECO:0000256" key="2">
    <source>
        <dbReference type="ARBA" id="ARBA00022692"/>
    </source>
</evidence>
<feature type="transmembrane region" description="Helical" evidence="5">
    <location>
        <begin position="293"/>
        <end position="315"/>
    </location>
</feature>
<feature type="transmembrane region" description="Helical" evidence="5">
    <location>
        <begin position="261"/>
        <end position="281"/>
    </location>
</feature>
<comment type="similarity">
    <text evidence="5">Belongs to the BI1 family.</text>
</comment>
<accession>A0AAV8BUA9</accession>
<name>A0AAV8BUA9_9POAL</name>
<feature type="transmembrane region" description="Helical" evidence="5">
    <location>
        <begin position="237"/>
        <end position="255"/>
    </location>
</feature>
<organism evidence="6 7">
    <name type="scientific">Rhynchospora pubera</name>
    <dbReference type="NCBI Taxonomy" id="906938"/>
    <lineage>
        <taxon>Eukaryota</taxon>
        <taxon>Viridiplantae</taxon>
        <taxon>Streptophyta</taxon>
        <taxon>Embryophyta</taxon>
        <taxon>Tracheophyta</taxon>
        <taxon>Spermatophyta</taxon>
        <taxon>Magnoliopsida</taxon>
        <taxon>Liliopsida</taxon>
        <taxon>Poales</taxon>
        <taxon>Cyperaceae</taxon>
        <taxon>Cyperoideae</taxon>
        <taxon>Rhynchosporeae</taxon>
        <taxon>Rhynchospora</taxon>
    </lineage>
</organism>
<reference evidence="6" key="1">
    <citation type="submission" date="2022-08" db="EMBL/GenBank/DDBJ databases">
        <authorList>
            <person name="Marques A."/>
        </authorList>
    </citation>
    <scope>NUCLEOTIDE SEQUENCE</scope>
    <source>
        <strain evidence="6">RhyPub2mFocal</strain>
        <tissue evidence="6">Leaves</tissue>
    </source>
</reference>
<evidence type="ECO:0000313" key="7">
    <source>
        <dbReference type="Proteomes" id="UP001140206"/>
    </source>
</evidence>
<dbReference type="PANTHER" id="PTHR23291:SF126">
    <property type="entry name" value="BI1-LIKE PROTEIN"/>
    <property type="match status" value="1"/>
</dbReference>
<keyword evidence="7" id="KW-1185">Reference proteome</keyword>
<feature type="transmembrane region" description="Helical" evidence="5">
    <location>
        <begin position="113"/>
        <end position="135"/>
    </location>
</feature>
<proteinExistence type="inferred from homology"/>
<keyword evidence="2 5" id="KW-0812">Transmembrane</keyword>
<dbReference type="EMBL" id="JAMFTS010000005">
    <property type="protein sequence ID" value="KAJ4746141.1"/>
    <property type="molecule type" value="Genomic_DNA"/>
</dbReference>